<dbReference type="InterPro" id="IPR040768">
    <property type="entry name" value="Vid27_PH"/>
</dbReference>
<dbReference type="Pfam" id="PF08553">
    <property type="entry name" value="VID27"/>
    <property type="match status" value="1"/>
</dbReference>
<feature type="region of interest" description="Disordered" evidence="1">
    <location>
        <begin position="706"/>
        <end position="732"/>
    </location>
</feature>
<dbReference type="GO" id="GO:0005634">
    <property type="term" value="C:nucleus"/>
    <property type="evidence" value="ECO:0007669"/>
    <property type="project" value="TreeGrafter"/>
</dbReference>
<dbReference type="InterPro" id="IPR040458">
    <property type="entry name" value="Vid27"/>
</dbReference>
<feature type="region of interest" description="Disordered" evidence="1">
    <location>
        <begin position="320"/>
        <end position="359"/>
    </location>
</feature>
<accession>A0AA38LX29</accession>
<dbReference type="InterPro" id="IPR040979">
    <property type="entry name" value="Vid27_N"/>
</dbReference>
<evidence type="ECO:0000313" key="6">
    <source>
        <dbReference type="Proteomes" id="UP001164286"/>
    </source>
</evidence>
<feature type="compositionally biased region" description="Acidic residues" evidence="1">
    <location>
        <begin position="320"/>
        <end position="353"/>
    </location>
</feature>
<evidence type="ECO:0000313" key="5">
    <source>
        <dbReference type="EMBL" id="KAI9637424.1"/>
    </source>
</evidence>
<dbReference type="RefSeq" id="XP_052947201.1">
    <property type="nucleotide sequence ID" value="XM_053092379.1"/>
</dbReference>
<name>A0AA38LX29_9TREE</name>
<dbReference type="Pfam" id="PF17747">
    <property type="entry name" value="VID27_PH"/>
    <property type="match status" value="1"/>
</dbReference>
<feature type="domain" description="Vid27 PH-like" evidence="3">
    <location>
        <begin position="191"/>
        <end position="295"/>
    </location>
</feature>
<gene>
    <name evidence="5" type="ORF">MKK02DRAFT_43347</name>
</gene>
<dbReference type="FunFam" id="2.130.10.10:FF:000905">
    <property type="entry name" value="Unplaced genomic scaffold supercont1.13, whole genome shotgun sequence"/>
    <property type="match status" value="1"/>
</dbReference>
<dbReference type="AlphaFoldDB" id="A0AA38LX29"/>
<sequence>MFVIKSLLGKMWGNPANPEIIQIPAGQLCLVRPGSVKGSRECIFKDAVATIRRTGVEYQYQLVVTRAYEEGEEQLLDDDAESDDERVFLIDEALGFRFGSLDGDPTCSWKDISGDEGDMWEFVTSKSVPRATNSLFELTILNCVYERKHSRSHDEASDEDLQLLRDGPKREQAIPAQEQEVEDPFKDIPILHHTMAELYLFDTDTDVFVLQEKSVSVDLASNGEYDVWIVVKHESTPFISIPVDSEMIPRFDPSNFAFMFTFREQEGLPGLTWCLKFASADFSPWKEAFTIYLWEGKNRTSYGKAKADEQRYIQDAYDDVEMEDAEAEQEAEEEEAEDSADADNSEAEDDAEGMSDTFHRGSRNEHLAVGYKNDLSYVTRGDMIGVFAPKDDKLRFRTTIDKIQTTEGKSFVPQKVMLHNQDSDMLMLDPNNRNAIYRMDLEYGKVVDEWKVSDTIEVQNIIPDSKYAQMNPQQTLIGHSHNGLFRIDPRVRGNKLVESQFKQYASKNDFSAAATTESGKLALASNKGDIRLFDQIGKNAKTALPALGDPIVGVDVSADGRWLVATCKTYILLIDTLIGDGRYKGSLGFDRSFPADSKPLPRRLQLKPEHVAYMTEPVSFTPARFNTGPDNNEKTIVTSTGKYVITWNFRRLKQGRTDDYQIKQYESRVVADNFKFGADKNIIVALEHNVLMASKKDLLKPSRASLAPRASQLSTPASKIRKSHSDVVNSPY</sequence>
<dbReference type="GeneID" id="77731584"/>
<proteinExistence type="predicted"/>
<comment type="caution">
    <text evidence="5">The sequence shown here is derived from an EMBL/GenBank/DDBJ whole genome shotgun (WGS) entry which is preliminary data.</text>
</comment>
<dbReference type="InterPro" id="IPR015943">
    <property type="entry name" value="WD40/YVTN_repeat-like_dom_sf"/>
</dbReference>
<protein>
    <submittedName>
        <fullName evidence="5">Vacuolar import and degradation protein</fullName>
    </submittedName>
</protein>
<evidence type="ECO:0000259" key="4">
    <source>
        <dbReference type="Pfam" id="PF17748"/>
    </source>
</evidence>
<keyword evidence="6" id="KW-1185">Reference proteome</keyword>
<evidence type="ECO:0000256" key="1">
    <source>
        <dbReference type="SAM" id="MobiDB-lite"/>
    </source>
</evidence>
<dbReference type="InterPro" id="IPR013863">
    <property type="entry name" value="VID27_C"/>
</dbReference>
<dbReference type="PANTHER" id="PTHR31913:SF0">
    <property type="entry name" value="VACUOLAR IMPORT AND DEGRADATION PROTEIN 27"/>
    <property type="match status" value="1"/>
</dbReference>
<dbReference type="Gene3D" id="2.130.10.10">
    <property type="entry name" value="YVTN repeat-like/Quinoprotein amine dehydrogenase"/>
    <property type="match status" value="1"/>
</dbReference>
<dbReference type="GO" id="GO:0005737">
    <property type="term" value="C:cytoplasm"/>
    <property type="evidence" value="ECO:0007669"/>
    <property type="project" value="TreeGrafter"/>
</dbReference>
<evidence type="ECO:0000259" key="3">
    <source>
        <dbReference type="Pfam" id="PF17747"/>
    </source>
</evidence>
<evidence type="ECO:0000259" key="2">
    <source>
        <dbReference type="Pfam" id="PF08553"/>
    </source>
</evidence>
<dbReference type="InterPro" id="IPR011044">
    <property type="entry name" value="Quino_amine_DH_bsu"/>
</dbReference>
<dbReference type="SUPFAM" id="SSF50969">
    <property type="entry name" value="YVTN repeat-like/Quinoprotein amine dehydrogenase"/>
    <property type="match status" value="1"/>
</dbReference>
<dbReference type="PANTHER" id="PTHR31913">
    <property type="entry name" value="VACUOLAR IMPORT AND DEGRADATION PROTEIN 27"/>
    <property type="match status" value="1"/>
</dbReference>
<dbReference type="EMBL" id="JAKWFO010000004">
    <property type="protein sequence ID" value="KAI9637424.1"/>
    <property type="molecule type" value="Genomic_DNA"/>
</dbReference>
<feature type="domain" description="Vid27 N-terminal" evidence="4">
    <location>
        <begin position="1"/>
        <end position="162"/>
    </location>
</feature>
<dbReference type="Pfam" id="PF17748">
    <property type="entry name" value="VID27_N"/>
    <property type="match status" value="1"/>
</dbReference>
<organism evidence="5 6">
    <name type="scientific">Dioszegia hungarica</name>
    <dbReference type="NCBI Taxonomy" id="4972"/>
    <lineage>
        <taxon>Eukaryota</taxon>
        <taxon>Fungi</taxon>
        <taxon>Dikarya</taxon>
        <taxon>Basidiomycota</taxon>
        <taxon>Agaricomycotina</taxon>
        <taxon>Tremellomycetes</taxon>
        <taxon>Tremellales</taxon>
        <taxon>Bulleribasidiaceae</taxon>
        <taxon>Dioszegia</taxon>
    </lineage>
</organism>
<feature type="domain" description="Vacuolar import/degradation Vid27 C-terminal" evidence="2">
    <location>
        <begin position="363"/>
        <end position="710"/>
    </location>
</feature>
<dbReference type="Proteomes" id="UP001164286">
    <property type="component" value="Unassembled WGS sequence"/>
</dbReference>
<reference evidence="5" key="1">
    <citation type="journal article" date="2022" name="G3 (Bethesda)">
        <title>High quality genome of the basidiomycete yeast Dioszegia hungarica PDD-24b-2 isolated from cloud water.</title>
        <authorList>
            <person name="Jarrige D."/>
            <person name="Haridas S."/>
            <person name="Bleykasten-Grosshans C."/>
            <person name="Joly M."/>
            <person name="Nadalig T."/>
            <person name="Sancelme M."/>
            <person name="Vuilleumier S."/>
            <person name="Grigoriev I.V."/>
            <person name="Amato P."/>
            <person name="Bringel F."/>
        </authorList>
    </citation>
    <scope>NUCLEOTIDE SEQUENCE</scope>
    <source>
        <strain evidence="5">PDD-24b-2</strain>
    </source>
</reference>